<protein>
    <submittedName>
        <fullName evidence="3">Alpha/beta hydrolase</fullName>
    </submittedName>
</protein>
<evidence type="ECO:0000313" key="4">
    <source>
        <dbReference type="Proteomes" id="UP001315278"/>
    </source>
</evidence>
<sequence>MLDIAGNTIFLTDSGGDRPALLFVHGIMMSHAVWRHQVAEFSGDYRVVCVDLRGFGQSSAMTPDISFEDHAADLAHIIAKLSLTDVTLVGWSMGGAIAQVFAATYPRTLVRVVLVDTTPQLLASEAFPHALPAEAAMQLGQLLGSDFAQGCAAFSGMIAPEDAEATRLVTEIATATQPAIALAAFGNSGPRSLIELLPDIKTPTSVIAGADDRICLPGASSYLAAHISGCTQPVAWIKDAGHAPFLTRPTEFNAALRAALAG</sequence>
<reference evidence="4" key="1">
    <citation type="journal article" date="2021" name="ISME J.">
        <title>Evolutionary origin and ecological implication of a unique nif island in free-living Bradyrhizobium lineages.</title>
        <authorList>
            <person name="Tao J."/>
        </authorList>
    </citation>
    <scope>NUCLEOTIDE SEQUENCE [LARGE SCALE GENOMIC DNA]</scope>
    <source>
        <strain evidence="4">SZCCT0434</strain>
    </source>
</reference>
<dbReference type="PRINTS" id="PR00111">
    <property type="entry name" value="ABHYDROLASE"/>
</dbReference>
<dbReference type="Pfam" id="PF00561">
    <property type="entry name" value="Abhydrolase_1"/>
    <property type="match status" value="1"/>
</dbReference>
<dbReference type="InterPro" id="IPR029058">
    <property type="entry name" value="AB_hydrolase_fold"/>
</dbReference>
<dbReference type="PANTHER" id="PTHR43798">
    <property type="entry name" value="MONOACYLGLYCEROL LIPASE"/>
    <property type="match status" value="1"/>
</dbReference>
<dbReference type="EMBL" id="JAFCJH010000067">
    <property type="protein sequence ID" value="MBR0800993.1"/>
    <property type="molecule type" value="Genomic_DNA"/>
</dbReference>
<comment type="caution">
    <text evidence="3">The sequence shown here is derived from an EMBL/GenBank/DDBJ whole genome shotgun (WGS) entry which is preliminary data.</text>
</comment>
<dbReference type="Gene3D" id="3.40.50.1820">
    <property type="entry name" value="alpha/beta hydrolase"/>
    <property type="match status" value="1"/>
</dbReference>
<dbReference type="InterPro" id="IPR000073">
    <property type="entry name" value="AB_hydrolase_1"/>
</dbReference>
<keyword evidence="4" id="KW-1185">Reference proteome</keyword>
<evidence type="ECO:0000256" key="1">
    <source>
        <dbReference type="ARBA" id="ARBA00022801"/>
    </source>
</evidence>
<name>A0ABS5FW64_9BRAD</name>
<organism evidence="3 4">
    <name type="scientific">Bradyrhizobium jicamae</name>
    <dbReference type="NCBI Taxonomy" id="280332"/>
    <lineage>
        <taxon>Bacteria</taxon>
        <taxon>Pseudomonadati</taxon>
        <taxon>Pseudomonadota</taxon>
        <taxon>Alphaproteobacteria</taxon>
        <taxon>Hyphomicrobiales</taxon>
        <taxon>Nitrobacteraceae</taxon>
        <taxon>Bradyrhizobium</taxon>
    </lineage>
</organism>
<gene>
    <name evidence="3" type="ORF">JQ615_37105</name>
</gene>
<dbReference type="SUPFAM" id="SSF53474">
    <property type="entry name" value="alpha/beta-Hydrolases"/>
    <property type="match status" value="1"/>
</dbReference>
<evidence type="ECO:0000259" key="2">
    <source>
        <dbReference type="Pfam" id="PF00561"/>
    </source>
</evidence>
<keyword evidence="1 3" id="KW-0378">Hydrolase</keyword>
<dbReference type="InterPro" id="IPR050266">
    <property type="entry name" value="AB_hydrolase_sf"/>
</dbReference>
<proteinExistence type="predicted"/>
<dbReference type="RefSeq" id="WP_212495176.1">
    <property type="nucleotide sequence ID" value="NZ_JAFCJH010000067.1"/>
</dbReference>
<feature type="domain" description="AB hydrolase-1" evidence="2">
    <location>
        <begin position="19"/>
        <end position="249"/>
    </location>
</feature>
<evidence type="ECO:0000313" key="3">
    <source>
        <dbReference type="EMBL" id="MBR0800993.1"/>
    </source>
</evidence>
<accession>A0ABS5FW64</accession>
<dbReference type="PANTHER" id="PTHR43798:SF31">
    <property type="entry name" value="AB HYDROLASE SUPERFAMILY PROTEIN YCLE"/>
    <property type="match status" value="1"/>
</dbReference>
<dbReference type="Proteomes" id="UP001315278">
    <property type="component" value="Unassembled WGS sequence"/>
</dbReference>
<dbReference type="GO" id="GO:0016787">
    <property type="term" value="F:hydrolase activity"/>
    <property type="evidence" value="ECO:0007669"/>
    <property type="project" value="UniProtKB-KW"/>
</dbReference>